<dbReference type="OrthoDB" id="6151707at2759"/>
<dbReference type="Proteomes" id="UP000507470">
    <property type="component" value="Unassembled WGS sequence"/>
</dbReference>
<evidence type="ECO:0000313" key="2">
    <source>
        <dbReference type="Proteomes" id="UP000507470"/>
    </source>
</evidence>
<dbReference type="AlphaFoldDB" id="A0A6J7ZTF3"/>
<sequence>MHAFPDGYKWTKSSTSKFQDALCHPVYKTLLNNFMNHDYDNEDSERAVSDFLNFINVAASKANIFRNKSSEKRRPNCKWFDSYLGVKRKTLVSKVCNQLFEPENTFLFCDNDTVTDTINCTLSCYPGFAFDHDPKDFYLCGPDTLHQWDIQTVENPLARLPSCTGEHISAYISMNI</sequence>
<keyword evidence="2" id="KW-1185">Reference proteome</keyword>
<reference evidence="1 2" key="1">
    <citation type="submission" date="2020-06" db="EMBL/GenBank/DDBJ databases">
        <authorList>
            <person name="Li R."/>
            <person name="Bekaert M."/>
        </authorList>
    </citation>
    <scope>NUCLEOTIDE SEQUENCE [LARGE SCALE GENOMIC DNA]</scope>
    <source>
        <strain evidence="2">wild</strain>
    </source>
</reference>
<name>A0A6J7ZTF3_MYTCO</name>
<proteinExistence type="predicted"/>
<gene>
    <name evidence="1" type="ORF">MCOR_46</name>
</gene>
<dbReference type="EMBL" id="CACVKT020000001">
    <property type="protein sequence ID" value="CAC5354907.1"/>
    <property type="molecule type" value="Genomic_DNA"/>
</dbReference>
<protein>
    <submittedName>
        <fullName evidence="1">Uncharacterized protein</fullName>
    </submittedName>
</protein>
<evidence type="ECO:0000313" key="1">
    <source>
        <dbReference type="EMBL" id="CAC5354907.1"/>
    </source>
</evidence>
<organism evidence="1 2">
    <name type="scientific">Mytilus coruscus</name>
    <name type="common">Sea mussel</name>
    <dbReference type="NCBI Taxonomy" id="42192"/>
    <lineage>
        <taxon>Eukaryota</taxon>
        <taxon>Metazoa</taxon>
        <taxon>Spiralia</taxon>
        <taxon>Lophotrochozoa</taxon>
        <taxon>Mollusca</taxon>
        <taxon>Bivalvia</taxon>
        <taxon>Autobranchia</taxon>
        <taxon>Pteriomorphia</taxon>
        <taxon>Mytilida</taxon>
        <taxon>Mytiloidea</taxon>
        <taxon>Mytilidae</taxon>
        <taxon>Mytilinae</taxon>
        <taxon>Mytilus</taxon>
    </lineage>
</organism>
<accession>A0A6J7ZTF3</accession>